<feature type="compositionally biased region" description="Polar residues" evidence="1">
    <location>
        <begin position="7"/>
        <end position="24"/>
    </location>
</feature>
<keyword evidence="3" id="KW-1185">Reference proteome</keyword>
<protein>
    <submittedName>
        <fullName evidence="2">Uncharacterized protein</fullName>
    </submittedName>
</protein>
<sequence length="392" mass="43021">MRKATTEDTSTMNKTQKSPTVTKQENSEIRKPDTEDLRNTTQETGGEAIPIVEGSVSITKIKGTTMEKPSEKPSTLKEGSNVPSSNREKTNADSKRENDTLSKPPGNSVPENIQNEADRDIKKNSKLLLTPTVRIGSTSEINLPEEKVHMNPDTGAKMPADSTEDTKYSTENDEKDPIRPKTQSPYMPNKKQPIKNDEHVHLGQEIITKFSAVDGIKKDITHTKQDNQEHNFESLDGVVNDLDGKVSQNVNGSLIKKIGENYVLSIGSAEDFTTSPLTNNDRYHTQPTPGLNSNFWNTGSRSSAIPGTGPVGLNTPGTRSNYTGTELTNENFKGSFIHTVKPPHIQTDEPWRPILPHYTKQSPEPDDDDTGTGVAEVVVVPPSALEKQKTNG</sequence>
<dbReference type="STRING" id="105785.A0A2J7QBZ8"/>
<dbReference type="EMBL" id="NEVH01016292">
    <property type="protein sequence ID" value="PNF26113.1"/>
    <property type="molecule type" value="Genomic_DNA"/>
</dbReference>
<feature type="region of interest" description="Disordered" evidence="1">
    <location>
        <begin position="1"/>
        <end position="193"/>
    </location>
</feature>
<feature type="compositionally biased region" description="Basic and acidic residues" evidence="1">
    <location>
        <begin position="86"/>
        <end position="100"/>
    </location>
</feature>
<dbReference type="InParanoid" id="A0A2J7QBZ8"/>
<gene>
    <name evidence="2" type="ORF">B7P43_G04450</name>
</gene>
<name>A0A2J7QBZ8_9NEOP</name>
<evidence type="ECO:0000313" key="2">
    <source>
        <dbReference type="EMBL" id="PNF26113.1"/>
    </source>
</evidence>
<comment type="caution">
    <text evidence="2">The sequence shown here is derived from an EMBL/GenBank/DDBJ whole genome shotgun (WGS) entry which is preliminary data.</text>
</comment>
<dbReference type="AlphaFoldDB" id="A0A2J7QBZ8"/>
<feature type="compositionally biased region" description="Basic and acidic residues" evidence="1">
    <location>
        <begin position="25"/>
        <end position="38"/>
    </location>
</feature>
<dbReference type="OrthoDB" id="6411962at2759"/>
<proteinExistence type="predicted"/>
<dbReference type="Proteomes" id="UP000235965">
    <property type="component" value="Unassembled WGS sequence"/>
</dbReference>
<feature type="compositionally biased region" description="Basic and acidic residues" evidence="1">
    <location>
        <begin position="164"/>
        <end position="179"/>
    </location>
</feature>
<feature type="non-terminal residue" evidence="2">
    <location>
        <position position="392"/>
    </location>
</feature>
<evidence type="ECO:0000256" key="1">
    <source>
        <dbReference type="SAM" id="MobiDB-lite"/>
    </source>
</evidence>
<accession>A0A2J7QBZ8</accession>
<evidence type="ECO:0000313" key="3">
    <source>
        <dbReference type="Proteomes" id="UP000235965"/>
    </source>
</evidence>
<organism evidence="2 3">
    <name type="scientific">Cryptotermes secundus</name>
    <dbReference type="NCBI Taxonomy" id="105785"/>
    <lineage>
        <taxon>Eukaryota</taxon>
        <taxon>Metazoa</taxon>
        <taxon>Ecdysozoa</taxon>
        <taxon>Arthropoda</taxon>
        <taxon>Hexapoda</taxon>
        <taxon>Insecta</taxon>
        <taxon>Pterygota</taxon>
        <taxon>Neoptera</taxon>
        <taxon>Polyneoptera</taxon>
        <taxon>Dictyoptera</taxon>
        <taxon>Blattodea</taxon>
        <taxon>Blattoidea</taxon>
        <taxon>Termitoidae</taxon>
        <taxon>Kalotermitidae</taxon>
        <taxon>Cryptotermitinae</taxon>
        <taxon>Cryptotermes</taxon>
    </lineage>
</organism>
<reference evidence="2 3" key="1">
    <citation type="submission" date="2017-12" db="EMBL/GenBank/DDBJ databases">
        <title>Hemimetabolous genomes reveal molecular basis of termite eusociality.</title>
        <authorList>
            <person name="Harrison M.C."/>
            <person name="Jongepier E."/>
            <person name="Robertson H.M."/>
            <person name="Arning N."/>
            <person name="Bitard-Feildel T."/>
            <person name="Chao H."/>
            <person name="Childers C.P."/>
            <person name="Dinh H."/>
            <person name="Doddapaneni H."/>
            <person name="Dugan S."/>
            <person name="Gowin J."/>
            <person name="Greiner C."/>
            <person name="Han Y."/>
            <person name="Hu H."/>
            <person name="Hughes D.S.T."/>
            <person name="Huylmans A.-K."/>
            <person name="Kemena C."/>
            <person name="Kremer L.P.M."/>
            <person name="Lee S.L."/>
            <person name="Lopez-Ezquerra A."/>
            <person name="Mallet L."/>
            <person name="Monroy-Kuhn J.M."/>
            <person name="Moser A."/>
            <person name="Murali S.C."/>
            <person name="Muzny D.M."/>
            <person name="Otani S."/>
            <person name="Piulachs M.-D."/>
            <person name="Poelchau M."/>
            <person name="Qu J."/>
            <person name="Schaub F."/>
            <person name="Wada-Katsumata A."/>
            <person name="Worley K.C."/>
            <person name="Xie Q."/>
            <person name="Ylla G."/>
            <person name="Poulsen M."/>
            <person name="Gibbs R.A."/>
            <person name="Schal C."/>
            <person name="Richards S."/>
            <person name="Belles X."/>
            <person name="Korb J."/>
            <person name="Bornberg-Bauer E."/>
        </authorList>
    </citation>
    <scope>NUCLEOTIDE SEQUENCE [LARGE SCALE GENOMIC DNA]</scope>
    <source>
        <tissue evidence="2">Whole body</tissue>
    </source>
</reference>